<evidence type="ECO:0008006" key="4">
    <source>
        <dbReference type="Google" id="ProtNLM"/>
    </source>
</evidence>
<gene>
    <name evidence="2" type="ORF">AN217_08685</name>
</gene>
<organism evidence="2 3">
    <name type="scientific">Streptomyces qinglanensis</name>
    <dbReference type="NCBI Taxonomy" id="943816"/>
    <lineage>
        <taxon>Bacteria</taxon>
        <taxon>Bacillati</taxon>
        <taxon>Actinomycetota</taxon>
        <taxon>Actinomycetes</taxon>
        <taxon>Kitasatosporales</taxon>
        <taxon>Streptomycetaceae</taxon>
        <taxon>Streptomyces</taxon>
    </lineage>
</organism>
<evidence type="ECO:0000313" key="3">
    <source>
        <dbReference type="Proteomes" id="UP000175829"/>
    </source>
</evidence>
<name>A0A1E7K1W5_9ACTN</name>
<evidence type="ECO:0000256" key="1">
    <source>
        <dbReference type="SAM" id="MobiDB-lite"/>
    </source>
</evidence>
<protein>
    <recommendedName>
        <fullName evidence="4">Holin</fullName>
    </recommendedName>
</protein>
<dbReference type="Proteomes" id="UP000175829">
    <property type="component" value="Unassembled WGS sequence"/>
</dbReference>
<dbReference type="RefSeq" id="WP_069991274.1">
    <property type="nucleotide sequence ID" value="NZ_LJGV01000022.1"/>
</dbReference>
<dbReference type="AlphaFoldDB" id="A0A1E7K1W5"/>
<reference evidence="2" key="1">
    <citation type="journal article" date="2016" name="Front. Microbiol.">
        <title>Comparative Genomics Analysis of Streptomyces Species Reveals Their Adaptation to the Marine Environment and Their Diversity at the Genomic Level.</title>
        <authorList>
            <person name="Tian X."/>
            <person name="Zhang Z."/>
            <person name="Yang T."/>
            <person name="Chen M."/>
            <person name="Li J."/>
            <person name="Chen F."/>
            <person name="Yang J."/>
            <person name="Li W."/>
            <person name="Zhang B."/>
            <person name="Zhang Z."/>
            <person name="Wu J."/>
            <person name="Zhang C."/>
            <person name="Long L."/>
            <person name="Xiao J."/>
        </authorList>
    </citation>
    <scope>NUCLEOTIDE SEQUENCE [LARGE SCALE GENOMIC DNA]</scope>
    <source>
        <strain evidence="2">SCSIO M10379</strain>
    </source>
</reference>
<feature type="region of interest" description="Disordered" evidence="1">
    <location>
        <begin position="66"/>
        <end position="89"/>
    </location>
</feature>
<dbReference type="EMBL" id="LJGV01000022">
    <property type="protein sequence ID" value="OEU97912.1"/>
    <property type="molecule type" value="Genomic_DNA"/>
</dbReference>
<accession>A0A1E7K1W5</accession>
<comment type="caution">
    <text evidence="2">The sequence shown here is derived from an EMBL/GenBank/DDBJ whole genome shotgun (WGS) entry which is preliminary data.</text>
</comment>
<evidence type="ECO:0000313" key="2">
    <source>
        <dbReference type="EMBL" id="OEU97912.1"/>
    </source>
</evidence>
<sequence length="89" mass="9118">MQVDTKRAIRTVLQTAVALAVLLPAIVEASGIPESLPWVAGSLTVAGGLARVMALPGVQRLLPEWLRTGGDPDGAPDGPGQLRPRGGGE</sequence>
<proteinExistence type="predicted"/>
<dbReference type="PATRIC" id="fig|943816.4.peg.1118"/>